<reference evidence="10 11" key="1">
    <citation type="submission" date="2023-08" db="EMBL/GenBank/DDBJ databases">
        <title>Helicovermis profunda gen. nov., sp. nov., a novel mesophilic, fermentative bacterium within the Bacillota from a deep-sea hydrothermal vent chimney.</title>
        <authorList>
            <person name="Miyazaki U."/>
            <person name="Mizutani D."/>
            <person name="Hashimoto Y."/>
            <person name="Tame A."/>
            <person name="Sawayama S."/>
            <person name="Miyazaki J."/>
            <person name="Takai K."/>
            <person name="Nakagawa S."/>
        </authorList>
    </citation>
    <scope>NUCLEOTIDE SEQUENCE [LARGE SCALE GENOMIC DNA]</scope>
    <source>
        <strain evidence="10 11">S502</strain>
    </source>
</reference>
<comment type="catalytic activity">
    <reaction evidence="5 8">
        <text>meso-2,6-diaminopimelate + H(+) = L-lysine + CO2</text>
        <dbReference type="Rhea" id="RHEA:15101"/>
        <dbReference type="ChEBI" id="CHEBI:15378"/>
        <dbReference type="ChEBI" id="CHEBI:16526"/>
        <dbReference type="ChEBI" id="CHEBI:32551"/>
        <dbReference type="ChEBI" id="CHEBI:57791"/>
        <dbReference type="EC" id="4.1.1.20"/>
    </reaction>
</comment>
<evidence type="ECO:0000256" key="7">
    <source>
        <dbReference type="PIRSR" id="PIRSR600183-50"/>
    </source>
</evidence>
<dbReference type="PRINTS" id="PR01181">
    <property type="entry name" value="DAPDCRBXLASE"/>
</dbReference>
<feature type="binding site" evidence="5">
    <location>
        <position position="318"/>
    </location>
    <ligand>
        <name>substrate</name>
    </ligand>
</feature>
<dbReference type="FunFam" id="3.20.20.10:FF:000003">
    <property type="entry name" value="Diaminopimelate decarboxylase"/>
    <property type="match status" value="1"/>
</dbReference>
<dbReference type="Gene3D" id="3.20.20.10">
    <property type="entry name" value="Alanine racemase"/>
    <property type="match status" value="1"/>
</dbReference>
<feature type="active site" description="Proton donor" evidence="7">
    <location>
        <position position="349"/>
    </location>
</feature>
<dbReference type="SUPFAM" id="SSF51419">
    <property type="entry name" value="PLP-binding barrel"/>
    <property type="match status" value="1"/>
</dbReference>
<feature type="modified residue" description="N6-(pyridoxal phosphate)lysine" evidence="5 7">
    <location>
        <position position="54"/>
    </location>
</feature>
<dbReference type="RefSeq" id="WP_338536949.1">
    <property type="nucleotide sequence ID" value="NZ_AP028654.1"/>
</dbReference>
<name>A0AAU9EU97_9FIRM</name>
<proteinExistence type="inferred from homology"/>
<feature type="binding site" evidence="5">
    <location>
        <position position="350"/>
    </location>
    <ligand>
        <name>substrate</name>
    </ligand>
</feature>
<feature type="binding site" evidence="5">
    <location>
        <position position="378"/>
    </location>
    <ligand>
        <name>pyridoxal 5'-phosphate</name>
        <dbReference type="ChEBI" id="CHEBI:597326"/>
    </ligand>
</feature>
<dbReference type="HAMAP" id="MF_02120">
    <property type="entry name" value="LysA"/>
    <property type="match status" value="1"/>
</dbReference>
<evidence type="ECO:0000256" key="3">
    <source>
        <dbReference type="ARBA" id="ARBA00022898"/>
    </source>
</evidence>
<keyword evidence="4 5" id="KW-0456">Lyase</keyword>
<keyword evidence="11" id="KW-1185">Reference proteome</keyword>
<organism evidence="10 11">
    <name type="scientific">Helicovermis profundi</name>
    <dbReference type="NCBI Taxonomy" id="3065157"/>
    <lineage>
        <taxon>Bacteria</taxon>
        <taxon>Bacillati</taxon>
        <taxon>Bacillota</taxon>
        <taxon>Clostridia</taxon>
        <taxon>Helicovermis</taxon>
    </lineage>
</organism>
<feature type="binding site" evidence="5">
    <location>
        <position position="236"/>
    </location>
    <ligand>
        <name>pyridoxal 5'-phosphate</name>
        <dbReference type="ChEBI" id="CHEBI:597326"/>
    </ligand>
</feature>
<dbReference type="InterPro" id="IPR029066">
    <property type="entry name" value="PLP-binding_barrel"/>
</dbReference>
<dbReference type="Pfam" id="PF02784">
    <property type="entry name" value="Orn_Arg_deC_N"/>
    <property type="match status" value="1"/>
</dbReference>
<evidence type="ECO:0000256" key="4">
    <source>
        <dbReference type="ARBA" id="ARBA00023239"/>
    </source>
</evidence>
<feature type="binding site" evidence="5">
    <location>
        <position position="322"/>
    </location>
    <ligand>
        <name>substrate</name>
    </ligand>
</feature>
<feature type="binding site" evidence="5">
    <location>
        <begin position="278"/>
        <end position="281"/>
    </location>
    <ligand>
        <name>pyridoxal 5'-phosphate</name>
        <dbReference type="ChEBI" id="CHEBI:597326"/>
    </ligand>
</feature>
<dbReference type="PRINTS" id="PR01179">
    <property type="entry name" value="ODADCRBXLASE"/>
</dbReference>
<dbReference type="InterPro" id="IPR000183">
    <property type="entry name" value="Orn/DAP/Arg_de-COase"/>
</dbReference>
<dbReference type="CDD" id="cd06828">
    <property type="entry name" value="PLPDE_III_DapDC"/>
    <property type="match status" value="1"/>
</dbReference>
<evidence type="ECO:0000313" key="10">
    <source>
        <dbReference type="EMBL" id="BEP28640.1"/>
    </source>
</evidence>
<feature type="binding site" evidence="5">
    <location>
        <position position="281"/>
    </location>
    <ligand>
        <name>substrate</name>
    </ligand>
</feature>
<comment type="cofactor">
    <cofactor evidence="1 5 7 8">
        <name>pyridoxal 5'-phosphate</name>
        <dbReference type="ChEBI" id="CHEBI:597326"/>
    </cofactor>
</comment>
<evidence type="ECO:0000256" key="2">
    <source>
        <dbReference type="ARBA" id="ARBA00022793"/>
    </source>
</evidence>
<evidence type="ECO:0000259" key="9">
    <source>
        <dbReference type="Pfam" id="PF02784"/>
    </source>
</evidence>
<dbReference type="PANTHER" id="PTHR43727:SF2">
    <property type="entry name" value="GROUP IV DECARBOXYLASE"/>
    <property type="match status" value="1"/>
</dbReference>
<dbReference type="InterPro" id="IPR009006">
    <property type="entry name" value="Ala_racemase/Decarboxylase_C"/>
</dbReference>
<dbReference type="GO" id="GO:0009089">
    <property type="term" value="P:lysine biosynthetic process via diaminopimelate"/>
    <property type="evidence" value="ECO:0007669"/>
    <property type="project" value="UniProtKB-UniRule"/>
</dbReference>
<dbReference type="GO" id="GO:0030170">
    <property type="term" value="F:pyridoxal phosphate binding"/>
    <property type="evidence" value="ECO:0007669"/>
    <property type="project" value="UniProtKB-UniRule"/>
</dbReference>
<evidence type="ECO:0000256" key="5">
    <source>
        <dbReference type="HAMAP-Rule" id="MF_02120"/>
    </source>
</evidence>
<dbReference type="PANTHER" id="PTHR43727">
    <property type="entry name" value="DIAMINOPIMELATE DECARBOXYLASE"/>
    <property type="match status" value="1"/>
</dbReference>
<accession>A0AAU9EU97</accession>
<evidence type="ECO:0000256" key="6">
    <source>
        <dbReference type="NCBIfam" id="TIGR01048"/>
    </source>
</evidence>
<dbReference type="AlphaFoldDB" id="A0AAU9EU97"/>
<dbReference type="Gene3D" id="2.40.37.10">
    <property type="entry name" value="Lyase, Ornithine Decarboxylase, Chain A, domain 1"/>
    <property type="match status" value="1"/>
</dbReference>
<keyword evidence="3 5" id="KW-0663">Pyridoxal phosphate</keyword>
<protein>
    <recommendedName>
        <fullName evidence="5 6">Diaminopimelate decarboxylase</fullName>
        <shortName evidence="5">DAP decarboxylase</shortName>
        <shortName evidence="5">DAPDC</shortName>
        <ecNumber evidence="5 6">4.1.1.20</ecNumber>
    </recommendedName>
</protein>
<dbReference type="InterPro" id="IPR002986">
    <property type="entry name" value="DAP_deCOOHase_LysA"/>
</dbReference>
<feature type="domain" description="Orn/DAP/Arg decarboxylase 2 N-terminal" evidence="9">
    <location>
        <begin position="29"/>
        <end position="284"/>
    </location>
</feature>
<sequence length="419" mass="46669">MNYNFYGVDTVYLAKKYGTPLYVMSEDYIIERCEEIKKDFLNKYENTFAVYAGKAFNTKTMCRIIAKEGLGLDVVSGGELFTALSVNFPSQKIIFHGNNKSLDELTLAIDNNVGRIVVDNISELEQIIELSKLKSKITKILFRITPGVDSHTHSYISTGDINSKFGISLNEEILYKAIKIATDSEFINLAGFHFHVGSQLDNNDSHLKATTILLNTMQKAKNDLNFTTKELNVGGGFGIKYADSNNRKNISYFTDAIMELIKTGTNDKNLDMPLVIIEPGRWIVGESGITIYEIGNIKNAPGLSTYAGINGGMPDNPRPALYQAKYEALIANKSNIEKNEIVTIAGKCCESGDILIKDLEVPQVKKGDLLVVKSTGAYNYSMSNNYNKLPIPAVVMIKNGEDRIIVKRQSYEEMINREI</sequence>
<keyword evidence="5 8" id="KW-0457">Lysine biosynthesis</keyword>
<comment type="pathway">
    <text evidence="5 8">Amino-acid biosynthesis; L-lysine biosynthesis via DAP pathway; L-lysine from DL-2,6-diaminopimelate: step 1/1.</text>
</comment>
<keyword evidence="5" id="KW-0028">Amino-acid biosynthesis</keyword>
<evidence type="ECO:0000256" key="8">
    <source>
        <dbReference type="RuleBase" id="RU003738"/>
    </source>
</evidence>
<dbReference type="KEGG" id="hprf:HLPR_09710"/>
<evidence type="ECO:0000313" key="11">
    <source>
        <dbReference type="Proteomes" id="UP001321786"/>
    </source>
</evidence>
<feature type="binding site" evidence="5">
    <location>
        <position position="378"/>
    </location>
    <ligand>
        <name>substrate</name>
    </ligand>
</feature>
<evidence type="ECO:0000256" key="1">
    <source>
        <dbReference type="ARBA" id="ARBA00001933"/>
    </source>
</evidence>
<comment type="function">
    <text evidence="5">Specifically catalyzes the decarboxylation of meso-diaminopimelate (meso-DAP) to L-lysine.</text>
</comment>
<dbReference type="Proteomes" id="UP001321786">
    <property type="component" value="Chromosome"/>
</dbReference>
<dbReference type="InterPro" id="IPR022644">
    <property type="entry name" value="De-COase2_N"/>
</dbReference>
<dbReference type="EC" id="4.1.1.20" evidence="5 6"/>
<dbReference type="SUPFAM" id="SSF50621">
    <property type="entry name" value="Alanine racemase C-terminal domain-like"/>
    <property type="match status" value="1"/>
</dbReference>
<dbReference type="NCBIfam" id="TIGR01048">
    <property type="entry name" value="lysA"/>
    <property type="match status" value="1"/>
</dbReference>
<comment type="similarity">
    <text evidence="5">Belongs to the Orn/Lys/Arg decarboxylase class-II family. LysA subfamily.</text>
</comment>
<comment type="subunit">
    <text evidence="5">Homodimer.</text>
</comment>
<gene>
    <name evidence="10" type="primary">lysA_2</name>
    <name evidence="5" type="synonym">lysA</name>
    <name evidence="10" type="ORF">HLPR_09710</name>
</gene>
<keyword evidence="2 5" id="KW-0210">Decarboxylase</keyword>
<dbReference type="GO" id="GO:0008836">
    <property type="term" value="F:diaminopimelate decarboxylase activity"/>
    <property type="evidence" value="ECO:0007669"/>
    <property type="project" value="UniProtKB-UniRule"/>
</dbReference>
<dbReference type="EMBL" id="AP028654">
    <property type="protein sequence ID" value="BEP28640.1"/>
    <property type="molecule type" value="Genomic_DNA"/>
</dbReference>